<evidence type="ECO:0000313" key="8">
    <source>
        <dbReference type="EMBL" id="KAL1606005.1"/>
    </source>
</evidence>
<dbReference type="EMBL" id="JAKIXB020000008">
    <property type="protein sequence ID" value="KAL1606005.1"/>
    <property type="molecule type" value="Genomic_DNA"/>
</dbReference>
<evidence type="ECO:0000313" key="9">
    <source>
        <dbReference type="Proteomes" id="UP001521222"/>
    </source>
</evidence>
<evidence type="ECO:0000256" key="5">
    <source>
        <dbReference type="ARBA" id="ARBA00038359"/>
    </source>
</evidence>
<proteinExistence type="inferred from homology"/>
<feature type="transmembrane region" description="Helical" evidence="6">
    <location>
        <begin position="201"/>
        <end position="223"/>
    </location>
</feature>
<comment type="caution">
    <text evidence="8">The sequence shown here is derived from an EMBL/GenBank/DDBJ whole genome shotgun (WGS) entry which is preliminary data.</text>
</comment>
<organism evidence="8 9">
    <name type="scientific">Nothophoma quercina</name>
    <dbReference type="NCBI Taxonomy" id="749835"/>
    <lineage>
        <taxon>Eukaryota</taxon>
        <taxon>Fungi</taxon>
        <taxon>Dikarya</taxon>
        <taxon>Ascomycota</taxon>
        <taxon>Pezizomycotina</taxon>
        <taxon>Dothideomycetes</taxon>
        <taxon>Pleosporomycetidae</taxon>
        <taxon>Pleosporales</taxon>
        <taxon>Pleosporineae</taxon>
        <taxon>Didymellaceae</taxon>
        <taxon>Nothophoma</taxon>
    </lineage>
</organism>
<dbReference type="Proteomes" id="UP001521222">
    <property type="component" value="Unassembled WGS sequence"/>
</dbReference>
<comment type="subcellular location">
    <subcellularLocation>
        <location evidence="1">Membrane</location>
        <topology evidence="1">Multi-pass membrane protein</topology>
    </subcellularLocation>
</comment>
<dbReference type="PANTHER" id="PTHR33048">
    <property type="entry name" value="PTH11-LIKE INTEGRAL MEMBRANE PROTEIN (AFU_ORTHOLOGUE AFUA_5G11245)"/>
    <property type="match status" value="1"/>
</dbReference>
<evidence type="ECO:0000256" key="6">
    <source>
        <dbReference type="SAM" id="Phobius"/>
    </source>
</evidence>
<evidence type="ECO:0000256" key="3">
    <source>
        <dbReference type="ARBA" id="ARBA00022989"/>
    </source>
</evidence>
<comment type="similarity">
    <text evidence="5">Belongs to the SAT4 family.</text>
</comment>
<keyword evidence="9" id="KW-1185">Reference proteome</keyword>
<evidence type="ECO:0000259" key="7">
    <source>
        <dbReference type="Pfam" id="PF20684"/>
    </source>
</evidence>
<evidence type="ECO:0000256" key="4">
    <source>
        <dbReference type="ARBA" id="ARBA00023136"/>
    </source>
</evidence>
<dbReference type="InterPro" id="IPR049326">
    <property type="entry name" value="Rhodopsin_dom_fungi"/>
</dbReference>
<sequence length="249" mass="28167">MSTPAKTPVSKSELLHSNAAMLVLTSLFILARITIHISRRKTLEIQDFCIYFAYIFYLALWICYRIVIDPMFRAYAVYSGESPPYPTMAWIGSVLSSIFTCNDLNAKFNRGKCGATPNETQRVIFSLYFAYSVDVLTDLMVMILPFHLTWNLQMPRGQKTGIFILFGSGFICIIFATLRVIKLGVDATGKATMPEPKWMLLWTVLETSMAVIIGCSPAFAILIRRHFETHNISYNGQGKSLQRVMVGYL</sequence>
<accession>A0ABR3RNJ3</accession>
<evidence type="ECO:0000256" key="2">
    <source>
        <dbReference type="ARBA" id="ARBA00022692"/>
    </source>
</evidence>
<feature type="transmembrane region" description="Helical" evidence="6">
    <location>
        <begin position="20"/>
        <end position="37"/>
    </location>
</feature>
<feature type="transmembrane region" description="Helical" evidence="6">
    <location>
        <begin position="49"/>
        <end position="68"/>
    </location>
</feature>
<evidence type="ECO:0000256" key="1">
    <source>
        <dbReference type="ARBA" id="ARBA00004141"/>
    </source>
</evidence>
<keyword evidence="3 6" id="KW-1133">Transmembrane helix</keyword>
<reference evidence="8 9" key="1">
    <citation type="submission" date="2024-02" db="EMBL/GenBank/DDBJ databases">
        <title>De novo assembly and annotation of 12 fungi associated with fruit tree decline syndrome in Ontario, Canada.</title>
        <authorList>
            <person name="Sulman M."/>
            <person name="Ellouze W."/>
            <person name="Ilyukhin E."/>
        </authorList>
    </citation>
    <scope>NUCLEOTIDE SEQUENCE [LARGE SCALE GENOMIC DNA]</scope>
    <source>
        <strain evidence="8 9">M97-236</strain>
    </source>
</reference>
<feature type="transmembrane region" description="Helical" evidence="6">
    <location>
        <begin position="162"/>
        <end position="181"/>
    </location>
</feature>
<keyword evidence="2 6" id="KW-0812">Transmembrane</keyword>
<protein>
    <recommendedName>
        <fullName evidence="7">Rhodopsin domain-containing protein</fullName>
    </recommendedName>
</protein>
<name>A0ABR3RNJ3_9PLEO</name>
<dbReference type="PANTHER" id="PTHR33048:SF146">
    <property type="entry name" value="INTEGRAL MEMBRANE PROTEIN"/>
    <property type="match status" value="1"/>
</dbReference>
<dbReference type="InterPro" id="IPR052337">
    <property type="entry name" value="SAT4-like"/>
</dbReference>
<dbReference type="Pfam" id="PF20684">
    <property type="entry name" value="Fung_rhodopsin"/>
    <property type="match status" value="1"/>
</dbReference>
<gene>
    <name evidence="8" type="ORF">SLS59_003129</name>
</gene>
<keyword evidence="4 6" id="KW-0472">Membrane</keyword>
<feature type="domain" description="Rhodopsin" evidence="7">
    <location>
        <begin position="88"/>
        <end position="225"/>
    </location>
</feature>
<feature type="transmembrane region" description="Helical" evidence="6">
    <location>
        <begin position="128"/>
        <end position="150"/>
    </location>
</feature>